<comment type="similarity">
    <text evidence="7">Belongs to the binding-protein-dependent transport system permease family.</text>
</comment>
<evidence type="ECO:0000256" key="7">
    <source>
        <dbReference type="RuleBase" id="RU363032"/>
    </source>
</evidence>
<keyword evidence="6 7" id="KW-0472">Membrane</keyword>
<gene>
    <name evidence="9" type="ORF">ENT77_03625</name>
</gene>
<feature type="domain" description="ABC transmembrane type-1" evidence="8">
    <location>
        <begin position="52"/>
        <end position="232"/>
    </location>
</feature>
<dbReference type="GO" id="GO:0055085">
    <property type="term" value="P:transmembrane transport"/>
    <property type="evidence" value="ECO:0007669"/>
    <property type="project" value="InterPro"/>
</dbReference>
<feature type="transmembrane region" description="Helical" evidence="7">
    <location>
        <begin position="158"/>
        <end position="179"/>
    </location>
</feature>
<evidence type="ECO:0000256" key="4">
    <source>
        <dbReference type="ARBA" id="ARBA00022692"/>
    </source>
</evidence>
<accession>A0A7C4W3Z3</accession>
<evidence type="ECO:0000256" key="2">
    <source>
        <dbReference type="ARBA" id="ARBA00022448"/>
    </source>
</evidence>
<dbReference type="PROSITE" id="PS50928">
    <property type="entry name" value="ABC_TM1"/>
    <property type="match status" value="1"/>
</dbReference>
<feature type="transmembrane region" description="Helical" evidence="7">
    <location>
        <begin position="118"/>
        <end position="137"/>
    </location>
</feature>
<name>A0A7C4W3Z3_9BACT</name>
<dbReference type="Gene3D" id="1.10.3720.10">
    <property type="entry name" value="MetI-like"/>
    <property type="match status" value="1"/>
</dbReference>
<dbReference type="Pfam" id="PF00528">
    <property type="entry name" value="BPD_transp_1"/>
    <property type="match status" value="1"/>
</dbReference>
<evidence type="ECO:0000256" key="3">
    <source>
        <dbReference type="ARBA" id="ARBA00022475"/>
    </source>
</evidence>
<dbReference type="SUPFAM" id="SSF161098">
    <property type="entry name" value="MetI-like"/>
    <property type="match status" value="1"/>
</dbReference>
<keyword evidence="2 7" id="KW-0813">Transport</keyword>
<evidence type="ECO:0000256" key="1">
    <source>
        <dbReference type="ARBA" id="ARBA00004651"/>
    </source>
</evidence>
<feature type="transmembrane region" description="Helical" evidence="7">
    <location>
        <begin position="91"/>
        <end position="112"/>
    </location>
</feature>
<evidence type="ECO:0000256" key="6">
    <source>
        <dbReference type="ARBA" id="ARBA00023136"/>
    </source>
</evidence>
<dbReference type="PANTHER" id="PTHR30151:SF38">
    <property type="entry name" value="ALIPHATIC SULFONATES TRANSPORT PERMEASE PROTEIN SSUC-RELATED"/>
    <property type="match status" value="1"/>
</dbReference>
<dbReference type="AlphaFoldDB" id="A0A7C4W3Z3"/>
<sequence length="246" mass="26998">MRKNYLAGIFLLLGLWLIVSLLVGSELILPSPIKVFNTLAVLLKDPRTYQAILSTITKISVVLTATLVTGVALGFAIGLNDKLYQLFRPATLVIQAVPIITWLALVMFAFGIGWLGPVVVSVLSLFPHVLLTTAVGIRSTDVKLKEMATIYRVPKRKIIRDVYLGSVLPQMVAALQVVVGNVWKVVVVAEYMCGDRGIGVMIAWARQSVAVDKVYAYTAVTVVMGLIVENVVNKYTRTLLKDWEVV</sequence>
<protein>
    <submittedName>
        <fullName evidence="9">ABC transporter permease subunit</fullName>
    </submittedName>
</protein>
<keyword evidence="3" id="KW-1003">Cell membrane</keyword>
<dbReference type="InterPro" id="IPR035906">
    <property type="entry name" value="MetI-like_sf"/>
</dbReference>
<comment type="caution">
    <text evidence="9">The sequence shown here is derived from an EMBL/GenBank/DDBJ whole genome shotgun (WGS) entry which is preliminary data.</text>
</comment>
<proteinExistence type="inferred from homology"/>
<comment type="subcellular location">
    <subcellularLocation>
        <location evidence="1 7">Cell membrane</location>
        <topology evidence="1 7">Multi-pass membrane protein</topology>
    </subcellularLocation>
</comment>
<keyword evidence="4 7" id="KW-0812">Transmembrane</keyword>
<dbReference type="InterPro" id="IPR000515">
    <property type="entry name" value="MetI-like"/>
</dbReference>
<feature type="transmembrane region" description="Helical" evidence="7">
    <location>
        <begin position="48"/>
        <end position="79"/>
    </location>
</feature>
<evidence type="ECO:0000259" key="8">
    <source>
        <dbReference type="PROSITE" id="PS50928"/>
    </source>
</evidence>
<evidence type="ECO:0000313" key="9">
    <source>
        <dbReference type="EMBL" id="HGU40270.1"/>
    </source>
</evidence>
<dbReference type="GO" id="GO:0005886">
    <property type="term" value="C:plasma membrane"/>
    <property type="evidence" value="ECO:0007669"/>
    <property type="project" value="UniProtKB-SubCell"/>
</dbReference>
<dbReference type="PANTHER" id="PTHR30151">
    <property type="entry name" value="ALKANE SULFONATE ABC TRANSPORTER-RELATED, MEMBRANE SUBUNIT"/>
    <property type="match status" value="1"/>
</dbReference>
<keyword evidence="5 7" id="KW-1133">Transmembrane helix</keyword>
<dbReference type="EMBL" id="DSZY01000014">
    <property type="protein sequence ID" value="HGU40270.1"/>
    <property type="molecule type" value="Genomic_DNA"/>
</dbReference>
<organism evidence="9">
    <name type="scientific">Fervidobacterium thailandense</name>
    <dbReference type="NCBI Taxonomy" id="1008305"/>
    <lineage>
        <taxon>Bacteria</taxon>
        <taxon>Thermotogati</taxon>
        <taxon>Thermotogota</taxon>
        <taxon>Thermotogae</taxon>
        <taxon>Thermotogales</taxon>
        <taxon>Fervidobacteriaceae</taxon>
        <taxon>Fervidobacterium</taxon>
    </lineage>
</organism>
<feature type="transmembrane region" description="Helical" evidence="7">
    <location>
        <begin position="214"/>
        <end position="232"/>
    </location>
</feature>
<evidence type="ECO:0000256" key="5">
    <source>
        <dbReference type="ARBA" id="ARBA00022989"/>
    </source>
</evidence>
<reference evidence="9" key="1">
    <citation type="journal article" date="2020" name="mSystems">
        <title>Genome- and Community-Level Interaction Insights into Carbon Utilization and Element Cycling Functions of Hydrothermarchaeota in Hydrothermal Sediment.</title>
        <authorList>
            <person name="Zhou Z."/>
            <person name="Liu Y."/>
            <person name="Xu W."/>
            <person name="Pan J."/>
            <person name="Luo Z.H."/>
            <person name="Li M."/>
        </authorList>
    </citation>
    <scope>NUCLEOTIDE SEQUENCE [LARGE SCALE GENOMIC DNA]</scope>
    <source>
        <strain evidence="9">SpSt-609</strain>
    </source>
</reference>